<dbReference type="EMBL" id="JANIIK010000042">
    <property type="protein sequence ID" value="KAJ3606418.1"/>
    <property type="molecule type" value="Genomic_DNA"/>
</dbReference>
<reference evidence="1" key="1">
    <citation type="submission" date="2022-07" db="EMBL/GenBank/DDBJ databases">
        <title>Chromosome-level genome of Muraenolepis orangiensis.</title>
        <authorList>
            <person name="Kim J."/>
        </authorList>
    </citation>
    <scope>NUCLEOTIDE SEQUENCE</scope>
    <source>
        <strain evidence="1">KU_S4_2022</strain>
        <tissue evidence="1">Muscle</tissue>
    </source>
</reference>
<organism evidence="1 2">
    <name type="scientific">Muraenolepis orangiensis</name>
    <name type="common">Patagonian moray cod</name>
    <dbReference type="NCBI Taxonomy" id="630683"/>
    <lineage>
        <taxon>Eukaryota</taxon>
        <taxon>Metazoa</taxon>
        <taxon>Chordata</taxon>
        <taxon>Craniata</taxon>
        <taxon>Vertebrata</taxon>
        <taxon>Euteleostomi</taxon>
        <taxon>Actinopterygii</taxon>
        <taxon>Neopterygii</taxon>
        <taxon>Teleostei</taxon>
        <taxon>Neoteleostei</taxon>
        <taxon>Acanthomorphata</taxon>
        <taxon>Zeiogadaria</taxon>
        <taxon>Gadariae</taxon>
        <taxon>Gadiformes</taxon>
        <taxon>Muraenolepidoidei</taxon>
        <taxon>Muraenolepididae</taxon>
        <taxon>Muraenolepis</taxon>
    </lineage>
</organism>
<dbReference type="AlphaFoldDB" id="A0A9Q0IQA2"/>
<dbReference type="OrthoDB" id="1927454at2759"/>
<dbReference type="Proteomes" id="UP001148018">
    <property type="component" value="Unassembled WGS sequence"/>
</dbReference>
<evidence type="ECO:0000313" key="2">
    <source>
        <dbReference type="Proteomes" id="UP001148018"/>
    </source>
</evidence>
<proteinExistence type="predicted"/>
<name>A0A9Q0IQA2_9TELE</name>
<comment type="caution">
    <text evidence="1">The sequence shown here is derived from an EMBL/GenBank/DDBJ whole genome shotgun (WGS) entry which is preliminary data.</text>
</comment>
<keyword evidence="2" id="KW-1185">Reference proteome</keyword>
<sequence>QATFEPNVRENQPGCPVLPWVLRDTEVSSLHTSLVRRMVDLLILMVPDQDPQDLSLTEDMISVKRPIRTRPTTRRTNGCAPTPYFLLFYQRQVGGRFTFRKAAQRWIIWDPAD</sequence>
<feature type="non-terminal residue" evidence="1">
    <location>
        <position position="1"/>
    </location>
</feature>
<evidence type="ECO:0000313" key="1">
    <source>
        <dbReference type="EMBL" id="KAJ3606418.1"/>
    </source>
</evidence>
<accession>A0A9Q0IQA2</accession>
<protein>
    <submittedName>
        <fullName evidence="1">Uncharacterized protein</fullName>
    </submittedName>
</protein>
<gene>
    <name evidence="1" type="ORF">NHX12_025939</name>
</gene>